<comment type="caution">
    <text evidence="1">The sequence shown here is derived from an EMBL/GenBank/DDBJ whole genome shotgun (WGS) entry which is preliminary data.</text>
</comment>
<evidence type="ECO:0000313" key="2">
    <source>
        <dbReference type="Proteomes" id="UP000730482"/>
    </source>
</evidence>
<organism evidence="1 2">
    <name type="scientific">Catenulispora pinistramenti</name>
    <dbReference type="NCBI Taxonomy" id="2705254"/>
    <lineage>
        <taxon>Bacteria</taxon>
        <taxon>Bacillati</taxon>
        <taxon>Actinomycetota</taxon>
        <taxon>Actinomycetes</taxon>
        <taxon>Catenulisporales</taxon>
        <taxon>Catenulisporaceae</taxon>
        <taxon>Catenulispora</taxon>
    </lineage>
</organism>
<dbReference type="Proteomes" id="UP000730482">
    <property type="component" value="Unassembled WGS sequence"/>
</dbReference>
<proteinExistence type="predicted"/>
<evidence type="ECO:0000313" key="1">
    <source>
        <dbReference type="EMBL" id="MBS2553369.1"/>
    </source>
</evidence>
<sequence>MFDKRESVVAEQVRGAVEGLLPALVAEQLAGLVAERLAGLVAEQLPGLVAEQLAAMGIGAPTVREAVPGSEHGTSSWIREACEAFADYENQFLSFEFDPEGPATSSTMRRYHWIATEALAKASRMLDEADETDESEAVYAVIGRGRGALVRLDAVRSGRPVPLEILTAEELEGPPKPERGPHTAERFAWQGVGSADFSFDRPFPQRTTLLLCDGSDYKGEVFIKLMERTEQTVRQVEAHRVEEGLSEVVVVPPEVTHLKVEDYSDVGWTARLIEIYKLPALEDMTRADCGGVYHHTLGDVRATIQCLDSITISFYQFCDCASHCDVSGHRKARIVATIDGEARAEIVLPQESGVLEVSTEDAWSLDLVPEPSAARQG</sequence>
<name>A0ABS5L577_9ACTN</name>
<dbReference type="EMBL" id="JAAFYZ010000249">
    <property type="protein sequence ID" value="MBS2553369.1"/>
    <property type="molecule type" value="Genomic_DNA"/>
</dbReference>
<reference evidence="1 2" key="1">
    <citation type="submission" date="2020-02" db="EMBL/GenBank/DDBJ databases">
        <title>Acidophilic actinobacteria isolated from forest soil.</title>
        <authorList>
            <person name="Golinska P."/>
        </authorList>
    </citation>
    <scope>NUCLEOTIDE SEQUENCE [LARGE SCALE GENOMIC DNA]</scope>
    <source>
        <strain evidence="1 2">NL8</strain>
    </source>
</reference>
<protein>
    <submittedName>
        <fullName evidence="1">Uncharacterized protein</fullName>
    </submittedName>
</protein>
<dbReference type="RefSeq" id="WP_212019839.1">
    <property type="nucleotide sequence ID" value="NZ_JAAFYZ010000249.1"/>
</dbReference>
<keyword evidence="2" id="KW-1185">Reference proteome</keyword>
<gene>
    <name evidence="1" type="ORF">KGQ19_41600</name>
</gene>
<accession>A0ABS5L577</accession>